<evidence type="ECO:0000313" key="4">
    <source>
        <dbReference type="EMBL" id="CAL62935.1"/>
    </source>
</evidence>
<keyword evidence="2" id="KW-0732">Signal</keyword>
<keyword evidence="5" id="KW-1185">Reference proteome</keyword>
<organism evidence="4 5">
    <name type="scientific">Herminiimonas arsenicoxydans</name>
    <dbReference type="NCBI Taxonomy" id="204773"/>
    <lineage>
        <taxon>Bacteria</taxon>
        <taxon>Pseudomonadati</taxon>
        <taxon>Pseudomonadota</taxon>
        <taxon>Betaproteobacteria</taxon>
        <taxon>Burkholderiales</taxon>
        <taxon>Oxalobacteraceae</taxon>
        <taxon>Herminiimonas</taxon>
    </lineage>
</organism>
<dbReference type="OrthoDB" id="8913375at2"/>
<dbReference type="AlphaFoldDB" id="A4G8U8"/>
<feature type="chain" id="PRO_5002668257" description="DUF4124 domain-containing protein" evidence="2">
    <location>
        <begin position="21"/>
        <end position="149"/>
    </location>
</feature>
<evidence type="ECO:0000256" key="1">
    <source>
        <dbReference type="SAM" id="MobiDB-lite"/>
    </source>
</evidence>
<dbReference type="Pfam" id="PF13511">
    <property type="entry name" value="DUF4124"/>
    <property type="match status" value="1"/>
</dbReference>
<accession>A4G8U8</accession>
<evidence type="ECO:0000313" key="5">
    <source>
        <dbReference type="Proteomes" id="UP000006697"/>
    </source>
</evidence>
<dbReference type="eggNOG" id="ENOG5033569">
    <property type="taxonomic scope" value="Bacteria"/>
</dbReference>
<name>A4G8U8_HERAR</name>
<protein>
    <recommendedName>
        <fullName evidence="3">DUF4124 domain-containing protein</fullName>
    </recommendedName>
</protein>
<dbReference type="HOGENOM" id="CLU_1747138_0_0_4"/>
<feature type="domain" description="DUF4124" evidence="3">
    <location>
        <begin position="11"/>
        <end position="57"/>
    </location>
</feature>
<sequence>MTIRIAVWFICTLLLASAHAADIYQWVDENGRTQVSDVVPARYKNVATKVDTSASEVSERQRHEALQRAEKERQLADRPPAKTAPVAPFAGQVRAEGDGESDCEKKLRAYRASQECFAPYITKFGMHGDAEKYCTAVPDPTPECGIPRE</sequence>
<feature type="region of interest" description="Disordered" evidence="1">
    <location>
        <begin position="50"/>
        <end position="99"/>
    </location>
</feature>
<gene>
    <name evidence="4" type="ordered locus">HEAR2821</name>
</gene>
<proteinExistence type="predicted"/>
<reference evidence="4 5" key="1">
    <citation type="journal article" date="2007" name="PLoS Genet.">
        <title>A tale of two oxidation states: bacterial colonization of arsenic-rich environments.</title>
        <authorList>
            <person name="Muller D."/>
            <person name="Medigue C."/>
            <person name="Koechler S."/>
            <person name="Barbe V."/>
            <person name="Barakat M."/>
            <person name="Talla E."/>
            <person name="Bonnefoy V."/>
            <person name="Krin E."/>
            <person name="Arsene-Ploetze F."/>
            <person name="Carapito C."/>
            <person name="Chandler M."/>
            <person name="Cournoyer B."/>
            <person name="Cruveiller S."/>
            <person name="Dossat C."/>
            <person name="Duval S."/>
            <person name="Heymann M."/>
            <person name="Leize E."/>
            <person name="Lieutaud A."/>
            <person name="Lievremont D."/>
            <person name="Makita Y."/>
            <person name="Mangenot S."/>
            <person name="Nitschke W."/>
            <person name="Ortet P."/>
            <person name="Perdrial N."/>
            <person name="Schoepp B."/>
            <person name="Siguier N."/>
            <person name="Simeonova D.D."/>
            <person name="Rouy Z."/>
            <person name="Segurens B."/>
            <person name="Turlin E."/>
            <person name="Vallenet D."/>
            <person name="Van Dorsselaer A."/>
            <person name="Weiss S."/>
            <person name="Weissenbach J."/>
            <person name="Lett M.C."/>
            <person name="Danchin A."/>
            <person name="Bertin P.N."/>
        </authorList>
    </citation>
    <scope>NUCLEOTIDE SEQUENCE [LARGE SCALE GENOMIC DNA]</scope>
    <source>
        <strain evidence="5">ULPAs1</strain>
    </source>
</reference>
<dbReference type="EMBL" id="CU207211">
    <property type="protein sequence ID" value="CAL62935.1"/>
    <property type="molecule type" value="Genomic_DNA"/>
</dbReference>
<feature type="compositionally biased region" description="Basic and acidic residues" evidence="1">
    <location>
        <begin position="57"/>
        <end position="80"/>
    </location>
</feature>
<feature type="signal peptide" evidence="2">
    <location>
        <begin position="1"/>
        <end position="20"/>
    </location>
</feature>
<evidence type="ECO:0000259" key="3">
    <source>
        <dbReference type="Pfam" id="PF13511"/>
    </source>
</evidence>
<dbReference type="Proteomes" id="UP000006697">
    <property type="component" value="Chromosome"/>
</dbReference>
<dbReference type="InterPro" id="IPR025392">
    <property type="entry name" value="DUF4124"/>
</dbReference>
<dbReference type="KEGG" id="har:HEAR2821"/>
<evidence type="ECO:0000256" key="2">
    <source>
        <dbReference type="SAM" id="SignalP"/>
    </source>
</evidence>